<dbReference type="EMBL" id="LVVM01004376">
    <property type="protein sequence ID" value="OJA13079.1"/>
    <property type="molecule type" value="Genomic_DNA"/>
</dbReference>
<evidence type="ECO:0000256" key="1">
    <source>
        <dbReference type="SAM" id="MobiDB-lite"/>
    </source>
</evidence>
<feature type="compositionally biased region" description="Polar residues" evidence="1">
    <location>
        <begin position="606"/>
        <end position="617"/>
    </location>
</feature>
<evidence type="ECO:0000313" key="2">
    <source>
        <dbReference type="EMBL" id="OJA13079.1"/>
    </source>
</evidence>
<keyword evidence="3" id="KW-1185">Reference proteome</keyword>
<feature type="region of interest" description="Disordered" evidence="1">
    <location>
        <begin position="742"/>
        <end position="802"/>
    </location>
</feature>
<protein>
    <submittedName>
        <fullName evidence="2">Uncharacterized protein</fullName>
    </submittedName>
</protein>
<evidence type="ECO:0000313" key="3">
    <source>
        <dbReference type="Proteomes" id="UP000183567"/>
    </source>
</evidence>
<dbReference type="OrthoDB" id="2573559at2759"/>
<dbReference type="Proteomes" id="UP000183567">
    <property type="component" value="Unassembled WGS sequence"/>
</dbReference>
<feature type="compositionally biased region" description="Basic and acidic residues" evidence="1">
    <location>
        <begin position="277"/>
        <end position="295"/>
    </location>
</feature>
<feature type="region of interest" description="Disordered" evidence="1">
    <location>
        <begin position="606"/>
        <end position="693"/>
    </location>
</feature>
<feature type="region of interest" description="Disordered" evidence="1">
    <location>
        <begin position="1"/>
        <end position="77"/>
    </location>
</feature>
<organism evidence="2 3">
    <name type="scientific">Rhizopogon vesiculosus</name>
    <dbReference type="NCBI Taxonomy" id="180088"/>
    <lineage>
        <taxon>Eukaryota</taxon>
        <taxon>Fungi</taxon>
        <taxon>Dikarya</taxon>
        <taxon>Basidiomycota</taxon>
        <taxon>Agaricomycotina</taxon>
        <taxon>Agaricomycetes</taxon>
        <taxon>Agaricomycetidae</taxon>
        <taxon>Boletales</taxon>
        <taxon>Suillineae</taxon>
        <taxon>Rhizopogonaceae</taxon>
        <taxon>Rhizopogon</taxon>
    </lineage>
</organism>
<comment type="caution">
    <text evidence="2">The sequence shown here is derived from an EMBL/GenBank/DDBJ whole genome shotgun (WGS) entry which is preliminary data.</text>
</comment>
<accession>A0A1J8PX88</accession>
<feature type="compositionally biased region" description="Basic residues" evidence="1">
    <location>
        <begin position="789"/>
        <end position="802"/>
    </location>
</feature>
<proteinExistence type="predicted"/>
<feature type="compositionally biased region" description="Low complexity" evidence="1">
    <location>
        <begin position="13"/>
        <end position="28"/>
    </location>
</feature>
<sequence length="802" mass="87691">MECSKYVERGVQTASPPLTPSATAPDLPEVLVPQALGSLDGYSRPPQQIETELPPVEPEMPLSPSSTADDGAYNQSNLQNSPVSLMCAPLISRRVPRRKLFLVKRRPEVKDVERRVVSMPGDKSVQHVTSNHPGGSRVVSMPEYIATAADFSLDTTVSFSAGTSFESDVEKRRVKVCPAPSDVPRTPSPPSSPESVLIIDNDVQLSDGFLRRKYFPKITATSGNGWMTWASSPPRAIPALHGPLSLPYARCPSGAEGTIIEEPGNVSRMIWGLGPDESSRQYRADSEHTDDETNHRASPHLRVPPRVQKKNVLHKPLQVRAAANAKKSYKGDVGGGASTTYPHLDHELRIHGHSQGSHLLATKDERLSHGLPFPDSWTAGPGIPAVREQEVQGQGSGSSFNDQELLLRVALAQQSLQNTALNQGYPEGLKPVFPVSNHPRTAPAYPKIFVEPRLNESVNAAQRQSALEIAQQYRRRQEFHLKQQSALPTPPSSSSPQWSSNFSPYQYPSISPEIDIQGTLGLPHHILQAQLPFVNAALQARKFLYDRQDNNVAPYSFDGNGDCGPMPSRNDRDIFTATRHSSDVSSGLANYLRDLQTLSSSALAQQARYSDTTSPHLSQHVAAARRPVSTGHTAVSMAPPSPESPGSRPRTVSCQQSRSAPLARLMQRQLSSVPEEDISGLADTSSTSGHQFIDGHQRSLSSRAYHGDNAAPRGYLQEQYLDVPPTSHHGRVPSTDATDYEAQPYAFPHGTSPAKVRLPPVQDREEYIYQSHVQPRSKGVKAADSSQQLKKKPRGRKIRSDV</sequence>
<feature type="region of interest" description="Disordered" evidence="1">
    <location>
        <begin position="277"/>
        <end position="302"/>
    </location>
</feature>
<dbReference type="STRING" id="180088.A0A1J8PX88"/>
<dbReference type="AlphaFoldDB" id="A0A1J8PX88"/>
<feature type="region of interest" description="Disordered" evidence="1">
    <location>
        <begin position="480"/>
        <end position="500"/>
    </location>
</feature>
<feature type="compositionally biased region" description="Polar residues" evidence="1">
    <location>
        <begin position="63"/>
        <end position="77"/>
    </location>
</feature>
<reference evidence="2 3" key="1">
    <citation type="submission" date="2016-03" db="EMBL/GenBank/DDBJ databases">
        <title>Comparative genomics of the ectomycorrhizal sister species Rhizopogon vinicolor and Rhizopogon vesiculosus (Basidiomycota: Boletales) reveals a divergence of the mating type B locus.</title>
        <authorList>
            <person name="Mujic A.B."/>
            <person name="Kuo A."/>
            <person name="Tritt A."/>
            <person name="Lipzen A."/>
            <person name="Chen C."/>
            <person name="Johnson J."/>
            <person name="Sharma A."/>
            <person name="Barry K."/>
            <person name="Grigoriev I.V."/>
            <person name="Spatafora J.W."/>
        </authorList>
    </citation>
    <scope>NUCLEOTIDE SEQUENCE [LARGE SCALE GENOMIC DNA]</scope>
    <source>
        <strain evidence="2 3">AM-OR11-056</strain>
    </source>
</reference>
<name>A0A1J8PX88_9AGAM</name>
<gene>
    <name evidence="2" type="ORF">AZE42_01907</name>
</gene>